<evidence type="ECO:0000313" key="1">
    <source>
        <dbReference type="EMBL" id="MDQ0442612.1"/>
    </source>
</evidence>
<keyword evidence="2" id="KW-1185">Reference proteome</keyword>
<comment type="caution">
    <text evidence="1">The sequence shown here is derived from an EMBL/GenBank/DDBJ whole genome shotgun (WGS) entry which is preliminary data.</text>
</comment>
<name>A0ABU0HJW0_9HYPH</name>
<evidence type="ECO:0000313" key="2">
    <source>
        <dbReference type="Proteomes" id="UP001236369"/>
    </source>
</evidence>
<proteinExistence type="predicted"/>
<reference evidence="1 2" key="1">
    <citation type="submission" date="2023-07" db="EMBL/GenBank/DDBJ databases">
        <title>Genomic Encyclopedia of Type Strains, Phase IV (KMG-IV): sequencing the most valuable type-strain genomes for metagenomic binning, comparative biology and taxonomic classification.</title>
        <authorList>
            <person name="Goeker M."/>
        </authorList>
    </citation>
    <scope>NUCLEOTIDE SEQUENCE [LARGE SCALE GENOMIC DNA]</scope>
    <source>
        <strain evidence="1 2">DSM 19562</strain>
    </source>
</reference>
<gene>
    <name evidence="1" type="ORF">QO016_002106</name>
</gene>
<protein>
    <submittedName>
        <fullName evidence="1">Uncharacterized protein</fullName>
    </submittedName>
</protein>
<dbReference type="EMBL" id="JAUSVV010000003">
    <property type="protein sequence ID" value="MDQ0442612.1"/>
    <property type="molecule type" value="Genomic_DNA"/>
</dbReference>
<dbReference type="Proteomes" id="UP001236369">
    <property type="component" value="Unassembled WGS sequence"/>
</dbReference>
<accession>A0ABU0HJW0</accession>
<organism evidence="1 2">
    <name type="scientific">Methylobacterium persicinum</name>
    <dbReference type="NCBI Taxonomy" id="374426"/>
    <lineage>
        <taxon>Bacteria</taxon>
        <taxon>Pseudomonadati</taxon>
        <taxon>Pseudomonadota</taxon>
        <taxon>Alphaproteobacteria</taxon>
        <taxon>Hyphomicrobiales</taxon>
        <taxon>Methylobacteriaceae</taxon>
        <taxon>Methylobacterium</taxon>
    </lineage>
</organism>
<sequence length="32" mass="3393">MTLLLPTLTILMSYPILLALCAAGEGVAVFKE</sequence>